<feature type="compositionally biased region" description="Basic and acidic residues" evidence="1">
    <location>
        <begin position="92"/>
        <end position="108"/>
    </location>
</feature>
<feature type="compositionally biased region" description="Basic residues" evidence="1">
    <location>
        <begin position="68"/>
        <end position="77"/>
    </location>
</feature>
<reference evidence="2 3" key="1">
    <citation type="journal article" date="2014" name="Curr. Biol.">
        <title>The genome of the clonal raider ant Cerapachys biroi.</title>
        <authorList>
            <person name="Oxley P.R."/>
            <person name="Ji L."/>
            <person name="Fetter-Pruneda I."/>
            <person name="McKenzie S.K."/>
            <person name="Li C."/>
            <person name="Hu H."/>
            <person name="Zhang G."/>
            <person name="Kronauer D.J."/>
        </authorList>
    </citation>
    <scope>NUCLEOTIDE SEQUENCE [LARGE SCALE GENOMIC DNA]</scope>
</reference>
<organism evidence="2 3">
    <name type="scientific">Ooceraea biroi</name>
    <name type="common">Clonal raider ant</name>
    <name type="synonym">Cerapachys biroi</name>
    <dbReference type="NCBI Taxonomy" id="2015173"/>
    <lineage>
        <taxon>Eukaryota</taxon>
        <taxon>Metazoa</taxon>
        <taxon>Ecdysozoa</taxon>
        <taxon>Arthropoda</taxon>
        <taxon>Hexapoda</taxon>
        <taxon>Insecta</taxon>
        <taxon>Pterygota</taxon>
        <taxon>Neoptera</taxon>
        <taxon>Endopterygota</taxon>
        <taxon>Hymenoptera</taxon>
        <taxon>Apocrita</taxon>
        <taxon>Aculeata</taxon>
        <taxon>Formicoidea</taxon>
        <taxon>Formicidae</taxon>
        <taxon>Dorylinae</taxon>
        <taxon>Ooceraea</taxon>
    </lineage>
</organism>
<feature type="region of interest" description="Disordered" evidence="1">
    <location>
        <begin position="60"/>
        <end position="112"/>
    </location>
</feature>
<evidence type="ECO:0000313" key="2">
    <source>
        <dbReference type="EMBL" id="EZA49113.1"/>
    </source>
</evidence>
<protein>
    <submittedName>
        <fullName evidence="2">Uncharacterized protein</fullName>
    </submittedName>
</protein>
<dbReference type="EMBL" id="KK107538">
    <property type="protein sequence ID" value="EZA49113.1"/>
    <property type="molecule type" value="Genomic_DNA"/>
</dbReference>
<feature type="region of interest" description="Disordered" evidence="1">
    <location>
        <begin position="161"/>
        <end position="201"/>
    </location>
</feature>
<feature type="compositionally biased region" description="Basic and acidic residues" evidence="1">
    <location>
        <begin position="181"/>
        <end position="201"/>
    </location>
</feature>
<dbReference type="Proteomes" id="UP000053097">
    <property type="component" value="Unassembled WGS sequence"/>
</dbReference>
<proteinExistence type="predicted"/>
<accession>A0A026VZB4</accession>
<evidence type="ECO:0000256" key="1">
    <source>
        <dbReference type="SAM" id="MobiDB-lite"/>
    </source>
</evidence>
<gene>
    <name evidence="2" type="ORF">X777_12526</name>
</gene>
<sequence>MRSAFVIPVGDSVASRSFFSDESSIIGKYDKRAATSTKRLGAVKNRTELTLQIRTDLAIDGPGEPPFRKKSKNRRKREATSKRILLHVTTAVEEKRERRSSEKGEEPQNARGPYQIIFSEIVKSHFRDAIRVGRQTRRDECAGVYAWLQYMSRMCEWKGERERERERQGGRTVGYGKASRRREGERETEKGGGRKRDDGRDRDRARLCPVVLPPTCTRRFLLPHLVSTAVIRKLGGRQL</sequence>
<dbReference type="AlphaFoldDB" id="A0A026VZB4"/>
<evidence type="ECO:0000313" key="3">
    <source>
        <dbReference type="Proteomes" id="UP000053097"/>
    </source>
</evidence>
<name>A0A026VZB4_OOCBI</name>
<keyword evidence="3" id="KW-1185">Reference proteome</keyword>